<name>A0A242JZ91_9ENTE</name>
<dbReference type="SUPFAM" id="SSF46785">
    <property type="entry name" value="Winged helix' DNA-binding domain"/>
    <property type="match status" value="1"/>
</dbReference>
<reference evidence="4" key="2">
    <citation type="submission" date="2017-05" db="EMBL/GenBank/DDBJ databases">
        <authorList>
            <consortium name="The Broad Institute Genomics Platform"/>
            <consortium name="The Broad Institute Genomic Center for Infectious Diseases"/>
            <person name="Earl A."/>
            <person name="Manson A."/>
            <person name="Schwartman J."/>
            <person name="Gilmore M."/>
            <person name="Abouelleil A."/>
            <person name="Cao P."/>
            <person name="Chapman S."/>
            <person name="Cusick C."/>
            <person name="Shea T."/>
            <person name="Young S."/>
            <person name="Neafsey D."/>
            <person name="Nusbaum C."/>
            <person name="Birren B."/>
        </authorList>
    </citation>
    <scope>NUCLEOTIDE SEQUENCE</scope>
    <source>
        <strain evidence="4">9E7_DIV0242</strain>
    </source>
</reference>
<dbReference type="EMBL" id="CP147247">
    <property type="protein sequence ID" value="WYJ91429.1"/>
    <property type="molecule type" value="Genomic_DNA"/>
</dbReference>
<dbReference type="InterPro" id="IPR036390">
    <property type="entry name" value="WH_DNA-bd_sf"/>
</dbReference>
<evidence type="ECO:0000313" key="5">
    <source>
        <dbReference type="Proteomes" id="UP000195141"/>
    </source>
</evidence>
<reference evidence="3" key="1">
    <citation type="submission" date="2017-05" db="EMBL/GenBank/DDBJ databases">
        <title>The Genome Sequence of Enterococcus sp. 9E7_DIV0242.</title>
        <authorList>
            <consortium name="The Broad Institute Genomics Platform"/>
            <consortium name="The Broad Institute Genomic Center for Infectious Diseases"/>
            <person name="Earl A."/>
            <person name="Manson A."/>
            <person name="Schwartman J."/>
            <person name="Gilmore M."/>
            <person name="Abouelleil A."/>
            <person name="Cao P."/>
            <person name="Chapman S."/>
            <person name="Cusick C."/>
            <person name="Shea T."/>
            <person name="Young S."/>
            <person name="Neafsey D."/>
            <person name="Nusbaum C."/>
            <person name="Birren B."/>
        </authorList>
    </citation>
    <scope>NUCLEOTIDE SEQUENCE [LARGE SCALE GENOMIC DNA]</scope>
    <source>
        <strain evidence="3">9E7_DIV0242</strain>
    </source>
</reference>
<protein>
    <recommendedName>
        <fullName evidence="6">Transcription regulator PadR N-terminal domain-containing protein</fullName>
    </recommendedName>
</protein>
<evidence type="ECO:0000259" key="2">
    <source>
        <dbReference type="Pfam" id="PF10400"/>
    </source>
</evidence>
<dbReference type="PANTHER" id="PTHR43252:SF6">
    <property type="entry name" value="NEGATIVE TRANSCRIPTION REGULATOR PADR"/>
    <property type="match status" value="1"/>
</dbReference>
<evidence type="ECO:0000313" key="3">
    <source>
        <dbReference type="EMBL" id="OTP10554.1"/>
    </source>
</evidence>
<dbReference type="PANTHER" id="PTHR43252">
    <property type="entry name" value="TRANSCRIPTIONAL REGULATOR YQJI"/>
    <property type="match status" value="1"/>
</dbReference>
<evidence type="ECO:0000313" key="4">
    <source>
        <dbReference type="EMBL" id="WYJ91429.1"/>
    </source>
</evidence>
<evidence type="ECO:0008006" key="6">
    <source>
        <dbReference type="Google" id="ProtNLM"/>
    </source>
</evidence>
<dbReference type="InterPro" id="IPR036388">
    <property type="entry name" value="WH-like_DNA-bd_sf"/>
</dbReference>
<evidence type="ECO:0000259" key="1">
    <source>
        <dbReference type="Pfam" id="PF03551"/>
    </source>
</evidence>
<keyword evidence="5" id="KW-1185">Reference proteome</keyword>
<feature type="domain" description="Transcription regulator PadR N-terminal" evidence="1">
    <location>
        <begin position="7"/>
        <end position="81"/>
    </location>
</feature>
<dbReference type="InterPro" id="IPR018309">
    <property type="entry name" value="Tscrpt_reg_PadR_C"/>
</dbReference>
<dbReference type="RefSeq" id="WP_086350833.1">
    <property type="nucleotide sequence ID" value="NZ_CP147247.1"/>
</dbReference>
<dbReference type="Gene3D" id="1.10.10.10">
    <property type="entry name" value="Winged helix-like DNA-binding domain superfamily/Winged helix DNA-binding domain"/>
    <property type="match status" value="1"/>
</dbReference>
<sequence>MSLKHGLLGLLNAGPMTGYELDRSFKRSLAHFWQAQTSQIYRELTAMEDKGWLRSEQVIQTDKPNKRVYSLTEEGRQELQRWLSTTDADIAKAVTVRSAFLMRVFLASEMPKDKTLVMLYAFKETCLQALVSFDSVRETILQYGAVAEHADRVKYWKLTAMYSEGQCRAALEWVERAIVMLEEDIES</sequence>
<feature type="domain" description="Transcription regulator PadR C-terminal" evidence="2">
    <location>
        <begin position="96"/>
        <end position="181"/>
    </location>
</feature>
<dbReference type="Gene3D" id="6.10.140.190">
    <property type="match status" value="1"/>
</dbReference>
<organism evidence="3">
    <name type="scientific">Candidatus Enterococcus clewellii</name>
    <dbReference type="NCBI Taxonomy" id="1834193"/>
    <lineage>
        <taxon>Bacteria</taxon>
        <taxon>Bacillati</taxon>
        <taxon>Bacillota</taxon>
        <taxon>Bacilli</taxon>
        <taxon>Lactobacillales</taxon>
        <taxon>Enterococcaceae</taxon>
        <taxon>Enterococcus</taxon>
    </lineage>
</organism>
<dbReference type="EMBL" id="NGMM01000008">
    <property type="protein sequence ID" value="OTP10554.1"/>
    <property type="molecule type" value="Genomic_DNA"/>
</dbReference>
<reference evidence="4" key="3">
    <citation type="submission" date="2024-03" db="EMBL/GenBank/DDBJ databases">
        <title>The Genome Sequence of Enterococcus sp. DIV0242b.</title>
        <authorList>
            <consortium name="The Broad Institute Genomics Platform"/>
            <consortium name="The Broad Institute Microbial Omics Core"/>
            <consortium name="The Broad Institute Genomic Center for Infectious Diseases"/>
            <person name="Earl A."/>
            <person name="Manson A."/>
            <person name="Gilmore M."/>
            <person name="Schwartman J."/>
            <person name="Shea T."/>
            <person name="Abouelleil A."/>
            <person name="Cao P."/>
            <person name="Chapman S."/>
            <person name="Cusick C."/>
            <person name="Young S."/>
            <person name="Neafsey D."/>
            <person name="Nusbaum C."/>
            <person name="Birren B."/>
        </authorList>
    </citation>
    <scope>NUCLEOTIDE SEQUENCE</scope>
    <source>
        <strain evidence="4">9E7_DIV0242</strain>
    </source>
</reference>
<dbReference type="Pfam" id="PF10400">
    <property type="entry name" value="Vir_act_alpha_C"/>
    <property type="match status" value="1"/>
</dbReference>
<proteinExistence type="predicted"/>
<dbReference type="InterPro" id="IPR005149">
    <property type="entry name" value="Tscrpt_reg_PadR_N"/>
</dbReference>
<dbReference type="Proteomes" id="UP000195141">
    <property type="component" value="Chromosome"/>
</dbReference>
<accession>A0A242JZ91</accession>
<dbReference type="OrthoDB" id="9783723at2"/>
<dbReference type="AlphaFoldDB" id="A0A242JZ91"/>
<dbReference type="Pfam" id="PF03551">
    <property type="entry name" value="PadR"/>
    <property type="match status" value="1"/>
</dbReference>
<gene>
    <name evidence="4" type="ORF">A5888_003197</name>
    <name evidence="3" type="ORF">A5888_003852</name>
</gene>